<keyword evidence="4" id="KW-1185">Reference proteome</keyword>
<gene>
    <name evidence="3" type="ORF">PX52LOC_04345</name>
</gene>
<dbReference type="RefSeq" id="WP_149111985.1">
    <property type="nucleotide sequence ID" value="NZ_CP042425.1"/>
</dbReference>
<evidence type="ECO:0000313" key="3">
    <source>
        <dbReference type="EMBL" id="QEL17361.1"/>
    </source>
</evidence>
<feature type="domain" description="FtsH ternary system vWA" evidence="1">
    <location>
        <begin position="10"/>
        <end position="159"/>
    </location>
</feature>
<accession>A0A5C1ADP9</accession>
<dbReference type="Pfam" id="PF19996">
    <property type="entry name" value="ivWA-helical_N"/>
    <property type="match status" value="2"/>
</dbReference>
<proteinExistence type="predicted"/>
<dbReference type="OrthoDB" id="5379349at2"/>
<feature type="domain" description="FtsH ternary system vWA" evidence="1">
    <location>
        <begin position="175"/>
        <end position="235"/>
    </location>
</feature>
<dbReference type="KEGG" id="lrs:PX52LOC_04345"/>
<dbReference type="EMBL" id="CP042425">
    <property type="protein sequence ID" value="QEL17361.1"/>
    <property type="molecule type" value="Genomic_DNA"/>
</dbReference>
<reference evidence="4" key="1">
    <citation type="submission" date="2019-08" db="EMBL/GenBank/DDBJ databases">
        <title>Limnoglobus roseus gen. nov., sp. nov., a novel freshwater planctomycete with a giant genome from the family Gemmataceae.</title>
        <authorList>
            <person name="Kulichevskaya I.S."/>
            <person name="Naumoff D.G."/>
            <person name="Miroshnikov K."/>
            <person name="Ivanova A."/>
            <person name="Philippov D.A."/>
            <person name="Hakobyan A."/>
            <person name="Rijpstra I.C."/>
            <person name="Sinninghe Damste J.S."/>
            <person name="Liesack W."/>
            <person name="Dedysh S.N."/>
        </authorList>
    </citation>
    <scope>NUCLEOTIDE SEQUENCE [LARGE SCALE GENOMIC DNA]</scope>
    <source>
        <strain evidence="4">PX52</strain>
    </source>
</reference>
<name>A0A5C1ADP9_9BACT</name>
<dbReference type="AlphaFoldDB" id="A0A5C1ADP9"/>
<dbReference type="InterPro" id="IPR045477">
    <property type="entry name" value="ivWA"/>
</dbReference>
<sequence length="479" mass="53555">MTTLEFQNVDEVRRYVLQGLWLGRVTRPEAARVGPLLAWLMELAAAGEPLPPPGFVADLGQIAFGIDPSAAAKEHPVLPNWPTALGRNYEDHVLGKVYADWTFERAADALRRYEGKDRARGLAFVVKQFRERAGVGGVDLSPAIVRTMLSTKPDDLLSEGYESFTRDGPHPFLVRQYEELISAVRRMAEVLAPEDVIALEQRTAIADMTRFVAHRQILTLTAEIESKLPSRPVRPLVGRKEVPTRVLDEDQYPVGGYTSISNRGSVESLLHSQLAFMEKDESPDLFDMKFVRDELFYYSRDENQFLRRRRAFAFVLTADLIAARFKDAELPAQRIMLASATILALVRKLSEWLSTDALHFELLFVGDEGKQPLAEEAELFRILLRERIANKTAAVEVVESLAAVGTHCSHLSRKAQVQILQLTADVPMAEPDGTVLTALVIDTARPRLLDGIGRAVPLEAEDAAEAWGRVVRKVLELWV</sequence>
<dbReference type="Pfam" id="PF19997">
    <property type="entry name" value="ivWA"/>
    <property type="match status" value="1"/>
</dbReference>
<evidence type="ECO:0000259" key="1">
    <source>
        <dbReference type="Pfam" id="PF19996"/>
    </source>
</evidence>
<dbReference type="InterPro" id="IPR045479">
    <property type="entry name" value="ivWA-helical_N"/>
</dbReference>
<evidence type="ECO:0000259" key="2">
    <source>
        <dbReference type="Pfam" id="PF19997"/>
    </source>
</evidence>
<protein>
    <submittedName>
        <fullName evidence="3">Uncharacterized protein</fullName>
    </submittedName>
</protein>
<dbReference type="Proteomes" id="UP000324974">
    <property type="component" value="Chromosome"/>
</dbReference>
<feature type="domain" description="FtsH ternary systems vWA" evidence="2">
    <location>
        <begin position="253"/>
        <end position="427"/>
    </location>
</feature>
<evidence type="ECO:0000313" key="4">
    <source>
        <dbReference type="Proteomes" id="UP000324974"/>
    </source>
</evidence>
<organism evidence="3 4">
    <name type="scientific">Limnoglobus roseus</name>
    <dbReference type="NCBI Taxonomy" id="2598579"/>
    <lineage>
        <taxon>Bacteria</taxon>
        <taxon>Pseudomonadati</taxon>
        <taxon>Planctomycetota</taxon>
        <taxon>Planctomycetia</taxon>
        <taxon>Gemmatales</taxon>
        <taxon>Gemmataceae</taxon>
        <taxon>Limnoglobus</taxon>
    </lineage>
</organism>